<feature type="transmembrane region" description="Helical" evidence="1">
    <location>
        <begin position="36"/>
        <end position="57"/>
    </location>
</feature>
<dbReference type="AlphaFoldDB" id="A0AAQ3MV04"/>
<reference evidence="2 3" key="1">
    <citation type="journal article" date="2023" name="Life. Sci Alliance">
        <title>Evolutionary insights into 3D genome organization and epigenetic landscape of Vigna mungo.</title>
        <authorList>
            <person name="Junaid A."/>
            <person name="Singh B."/>
            <person name="Bhatia S."/>
        </authorList>
    </citation>
    <scope>NUCLEOTIDE SEQUENCE [LARGE SCALE GENOMIC DNA]</scope>
    <source>
        <strain evidence="2">Urdbean</strain>
    </source>
</reference>
<accession>A0AAQ3MV04</accession>
<evidence type="ECO:0000256" key="1">
    <source>
        <dbReference type="SAM" id="Phobius"/>
    </source>
</evidence>
<keyword evidence="1" id="KW-0812">Transmembrane</keyword>
<name>A0AAQ3MV04_VIGMU</name>
<feature type="transmembrane region" description="Helical" evidence="1">
    <location>
        <begin position="5"/>
        <end position="24"/>
    </location>
</feature>
<dbReference type="Proteomes" id="UP001374535">
    <property type="component" value="Chromosome 9"/>
</dbReference>
<evidence type="ECO:0000313" key="2">
    <source>
        <dbReference type="EMBL" id="WVY97952.1"/>
    </source>
</evidence>
<keyword evidence="3" id="KW-1185">Reference proteome</keyword>
<evidence type="ECO:0000313" key="3">
    <source>
        <dbReference type="Proteomes" id="UP001374535"/>
    </source>
</evidence>
<sequence length="114" mass="13040">MVYIVMIMLCFKMGDLVFSIWLPSDYHMCQAASSRFLPMLLHIDIPFVFPAVPLFGAGKLPRHHLTMHLTPIYPIFSNIETHQSGILIIESVCMIIRLEFCTNSQNSICAVYTF</sequence>
<keyword evidence="1" id="KW-1133">Transmembrane helix</keyword>
<keyword evidence="1" id="KW-0472">Membrane</keyword>
<organism evidence="2 3">
    <name type="scientific">Vigna mungo</name>
    <name type="common">Black gram</name>
    <name type="synonym">Phaseolus mungo</name>
    <dbReference type="NCBI Taxonomy" id="3915"/>
    <lineage>
        <taxon>Eukaryota</taxon>
        <taxon>Viridiplantae</taxon>
        <taxon>Streptophyta</taxon>
        <taxon>Embryophyta</taxon>
        <taxon>Tracheophyta</taxon>
        <taxon>Spermatophyta</taxon>
        <taxon>Magnoliopsida</taxon>
        <taxon>eudicotyledons</taxon>
        <taxon>Gunneridae</taxon>
        <taxon>Pentapetalae</taxon>
        <taxon>rosids</taxon>
        <taxon>fabids</taxon>
        <taxon>Fabales</taxon>
        <taxon>Fabaceae</taxon>
        <taxon>Papilionoideae</taxon>
        <taxon>50 kb inversion clade</taxon>
        <taxon>NPAAA clade</taxon>
        <taxon>indigoferoid/millettioid clade</taxon>
        <taxon>Phaseoleae</taxon>
        <taxon>Vigna</taxon>
    </lineage>
</organism>
<protein>
    <submittedName>
        <fullName evidence="2">Uncharacterized protein</fullName>
    </submittedName>
</protein>
<dbReference type="EMBL" id="CP144692">
    <property type="protein sequence ID" value="WVY97952.1"/>
    <property type="molecule type" value="Genomic_DNA"/>
</dbReference>
<proteinExistence type="predicted"/>
<gene>
    <name evidence="2" type="ORF">V8G54_030103</name>
</gene>